<feature type="region of interest" description="Disordered" evidence="1">
    <location>
        <begin position="66"/>
        <end position="85"/>
    </location>
</feature>
<organism evidence="3 4">
    <name type="scientific">Prauserella isguenensis</name>
    <dbReference type="NCBI Taxonomy" id="1470180"/>
    <lineage>
        <taxon>Bacteria</taxon>
        <taxon>Bacillati</taxon>
        <taxon>Actinomycetota</taxon>
        <taxon>Actinomycetes</taxon>
        <taxon>Pseudonocardiales</taxon>
        <taxon>Pseudonocardiaceae</taxon>
        <taxon>Prauserella</taxon>
    </lineage>
</organism>
<dbReference type="InterPro" id="IPR016040">
    <property type="entry name" value="NAD(P)-bd_dom"/>
</dbReference>
<accession>A0A839RYA3</accession>
<name>A0A839RYA3_9PSEU</name>
<evidence type="ECO:0000259" key="2">
    <source>
        <dbReference type="Pfam" id="PF13460"/>
    </source>
</evidence>
<evidence type="ECO:0000256" key="1">
    <source>
        <dbReference type="SAM" id="MobiDB-lite"/>
    </source>
</evidence>
<feature type="compositionally biased region" description="Polar residues" evidence="1">
    <location>
        <begin position="69"/>
        <end position="85"/>
    </location>
</feature>
<dbReference type="RefSeq" id="WP_183649034.1">
    <property type="nucleotide sequence ID" value="NZ_JACHWU010000001.1"/>
</dbReference>
<sequence>MIILVTGATGNIGRKTVDDLLERGATNVRALTDNQTKADLPDQLEVADGYLRRLEIAAVAATTLLDPTPGTSRRTTVPRTRNTAS</sequence>
<dbReference type="Gene3D" id="3.40.50.720">
    <property type="entry name" value="NAD(P)-binding Rossmann-like Domain"/>
    <property type="match status" value="1"/>
</dbReference>
<dbReference type="SUPFAM" id="SSF51735">
    <property type="entry name" value="NAD(P)-binding Rossmann-fold domains"/>
    <property type="match status" value="1"/>
</dbReference>
<evidence type="ECO:0000313" key="3">
    <source>
        <dbReference type="EMBL" id="MBB3050205.1"/>
    </source>
</evidence>
<reference evidence="3 4" key="1">
    <citation type="submission" date="2020-08" db="EMBL/GenBank/DDBJ databases">
        <title>Genomic Encyclopedia of Type Strains, Phase III (KMG-III): the genomes of soil and plant-associated and newly described type strains.</title>
        <authorList>
            <person name="Whitman W."/>
        </authorList>
    </citation>
    <scope>NUCLEOTIDE SEQUENCE [LARGE SCALE GENOMIC DNA]</scope>
    <source>
        <strain evidence="3 4">CECT 8577</strain>
    </source>
</reference>
<protein>
    <submittedName>
        <fullName evidence="3">Uncharacterized protein YbjT (DUF2867 family)</fullName>
    </submittedName>
</protein>
<proteinExistence type="predicted"/>
<evidence type="ECO:0000313" key="4">
    <source>
        <dbReference type="Proteomes" id="UP000550714"/>
    </source>
</evidence>
<comment type="caution">
    <text evidence="3">The sequence shown here is derived from an EMBL/GenBank/DDBJ whole genome shotgun (WGS) entry which is preliminary data.</text>
</comment>
<dbReference type="AlphaFoldDB" id="A0A839RYA3"/>
<dbReference type="Proteomes" id="UP000550714">
    <property type="component" value="Unassembled WGS sequence"/>
</dbReference>
<keyword evidence="4" id="KW-1185">Reference proteome</keyword>
<feature type="domain" description="NAD(P)-binding" evidence="2">
    <location>
        <begin position="7"/>
        <end position="52"/>
    </location>
</feature>
<dbReference type="Pfam" id="PF13460">
    <property type="entry name" value="NAD_binding_10"/>
    <property type="match status" value="1"/>
</dbReference>
<dbReference type="InterPro" id="IPR036291">
    <property type="entry name" value="NAD(P)-bd_dom_sf"/>
</dbReference>
<gene>
    <name evidence="3" type="ORF">FHS23_001200</name>
</gene>
<dbReference type="EMBL" id="JACHWU010000001">
    <property type="protein sequence ID" value="MBB3050205.1"/>
    <property type="molecule type" value="Genomic_DNA"/>
</dbReference>